<protein>
    <submittedName>
        <fullName evidence="2">Putative ovule protein</fullName>
    </submittedName>
</protein>
<reference evidence="2" key="1">
    <citation type="submission" date="2015-12" db="EMBL/GenBank/DDBJ databases">
        <title>Gene expression during late stages of embryo sac development: a critical building block for successful pollen-pistil interactions.</title>
        <authorList>
            <person name="Liu Y."/>
            <person name="Joly V."/>
            <person name="Sabar M."/>
            <person name="Matton D.P."/>
        </authorList>
    </citation>
    <scope>NUCLEOTIDE SEQUENCE</scope>
</reference>
<keyword evidence="1" id="KW-1133">Transmembrane helix</keyword>
<dbReference type="EMBL" id="GEDG01036279">
    <property type="protein sequence ID" value="JAP08781.1"/>
    <property type="molecule type" value="Transcribed_RNA"/>
</dbReference>
<keyword evidence="1" id="KW-0812">Transmembrane</keyword>
<sequence length="63" mass="7306">FVFVNLLLFLVITFCMSFYISILISSLSIFVGMNILSNKYLLMIDSLKIIICDVINFIMIIFM</sequence>
<dbReference type="AlphaFoldDB" id="A0A0V0GLV5"/>
<evidence type="ECO:0000313" key="2">
    <source>
        <dbReference type="EMBL" id="JAP08781.1"/>
    </source>
</evidence>
<evidence type="ECO:0000256" key="1">
    <source>
        <dbReference type="SAM" id="Phobius"/>
    </source>
</evidence>
<feature type="non-terminal residue" evidence="2">
    <location>
        <position position="1"/>
    </location>
</feature>
<feature type="transmembrane region" description="Helical" evidence="1">
    <location>
        <begin position="40"/>
        <end position="62"/>
    </location>
</feature>
<organism evidence="2">
    <name type="scientific">Solanum chacoense</name>
    <name type="common">Chaco potato</name>
    <dbReference type="NCBI Taxonomy" id="4108"/>
    <lineage>
        <taxon>Eukaryota</taxon>
        <taxon>Viridiplantae</taxon>
        <taxon>Streptophyta</taxon>
        <taxon>Embryophyta</taxon>
        <taxon>Tracheophyta</taxon>
        <taxon>Spermatophyta</taxon>
        <taxon>Magnoliopsida</taxon>
        <taxon>eudicotyledons</taxon>
        <taxon>Gunneridae</taxon>
        <taxon>Pentapetalae</taxon>
        <taxon>asterids</taxon>
        <taxon>lamiids</taxon>
        <taxon>Solanales</taxon>
        <taxon>Solanaceae</taxon>
        <taxon>Solanoideae</taxon>
        <taxon>Solaneae</taxon>
        <taxon>Solanum</taxon>
    </lineage>
</organism>
<proteinExistence type="predicted"/>
<name>A0A0V0GLV5_SOLCH</name>
<keyword evidence="1" id="KW-0472">Membrane</keyword>
<feature type="transmembrane region" description="Helical" evidence="1">
    <location>
        <begin position="6"/>
        <end position="33"/>
    </location>
</feature>
<accession>A0A0V0GLV5</accession>